<dbReference type="EMBL" id="MLAK01000897">
    <property type="protein sequence ID" value="OHT01735.1"/>
    <property type="molecule type" value="Genomic_DNA"/>
</dbReference>
<accession>A0A1J4JRG1</accession>
<keyword evidence="4" id="KW-1185">Reference proteome</keyword>
<evidence type="ECO:0000256" key="2">
    <source>
        <dbReference type="SAM" id="SignalP"/>
    </source>
</evidence>
<proteinExistence type="predicted"/>
<reference evidence="3" key="1">
    <citation type="submission" date="2016-10" db="EMBL/GenBank/DDBJ databases">
        <authorList>
            <person name="Benchimol M."/>
            <person name="Almeida L.G."/>
            <person name="Vasconcelos A.T."/>
            <person name="Perreira-Neves A."/>
            <person name="Rosa I.A."/>
            <person name="Tasca T."/>
            <person name="Bogo M.R."/>
            <person name="de Souza W."/>
        </authorList>
    </citation>
    <scope>NUCLEOTIDE SEQUENCE [LARGE SCALE GENOMIC DNA]</scope>
    <source>
        <strain evidence="3">K</strain>
    </source>
</reference>
<keyword evidence="1" id="KW-0812">Transmembrane</keyword>
<dbReference type="GeneID" id="94842593"/>
<dbReference type="AlphaFoldDB" id="A0A1J4JRG1"/>
<evidence type="ECO:0000313" key="3">
    <source>
        <dbReference type="EMBL" id="OHT01735.1"/>
    </source>
</evidence>
<evidence type="ECO:0000256" key="1">
    <source>
        <dbReference type="SAM" id="Phobius"/>
    </source>
</evidence>
<evidence type="ECO:0000313" key="4">
    <source>
        <dbReference type="Proteomes" id="UP000179807"/>
    </source>
</evidence>
<gene>
    <name evidence="3" type="ORF">TRFO_31348</name>
</gene>
<keyword evidence="1" id="KW-0472">Membrane</keyword>
<feature type="transmembrane region" description="Helical" evidence="1">
    <location>
        <begin position="165"/>
        <end position="185"/>
    </location>
</feature>
<dbReference type="VEuPathDB" id="TrichDB:TRFO_31348"/>
<dbReference type="Proteomes" id="UP000179807">
    <property type="component" value="Unassembled WGS sequence"/>
</dbReference>
<sequence length="221" mass="25782">MFFFLLSLIFSETHADVQEIILGSWTVTAKHFSGKEEFPNEESFNFISRRTDTRSIITAQLFKTDVSDTVFNATLTFDSKSKGKFILTEYQSNHFIKTIANFDFSPILPPHISSVGDWGDDKTFNSILITNQIAQLTLFDKNSLNWTVFQFDKVGDAPKSFIDKYFSWIFLFVTFILIKVVVDIVRRIKTWKVRKEAEKILQEQEKQRRMKNGKKKGKKNH</sequence>
<name>A0A1J4JRG1_9EUKA</name>
<comment type="caution">
    <text evidence="3">The sequence shown here is derived from an EMBL/GenBank/DDBJ whole genome shotgun (WGS) entry which is preliminary data.</text>
</comment>
<feature type="signal peptide" evidence="2">
    <location>
        <begin position="1"/>
        <end position="15"/>
    </location>
</feature>
<keyword evidence="2" id="KW-0732">Signal</keyword>
<protein>
    <submittedName>
        <fullName evidence="3">Uncharacterized protein</fullName>
    </submittedName>
</protein>
<feature type="chain" id="PRO_5012227373" evidence="2">
    <location>
        <begin position="16"/>
        <end position="221"/>
    </location>
</feature>
<dbReference type="RefSeq" id="XP_068354871.1">
    <property type="nucleotide sequence ID" value="XM_068507889.1"/>
</dbReference>
<organism evidence="3 4">
    <name type="scientific">Tritrichomonas foetus</name>
    <dbReference type="NCBI Taxonomy" id="1144522"/>
    <lineage>
        <taxon>Eukaryota</taxon>
        <taxon>Metamonada</taxon>
        <taxon>Parabasalia</taxon>
        <taxon>Tritrichomonadida</taxon>
        <taxon>Tritrichomonadidae</taxon>
        <taxon>Tritrichomonas</taxon>
    </lineage>
</organism>
<keyword evidence="1" id="KW-1133">Transmembrane helix</keyword>